<evidence type="ECO:0000256" key="3">
    <source>
        <dbReference type="ARBA" id="ARBA00022448"/>
    </source>
</evidence>
<dbReference type="EMBL" id="MCFE01000015">
    <property type="protein sequence ID" value="ORY06596.1"/>
    <property type="molecule type" value="Genomic_DNA"/>
</dbReference>
<dbReference type="InterPro" id="IPR021827">
    <property type="entry name" value="Nup186/Nup192/Nup205"/>
</dbReference>
<evidence type="ECO:0000313" key="5">
    <source>
        <dbReference type="EMBL" id="ORY06596.1"/>
    </source>
</evidence>
<keyword evidence="6" id="KW-1185">Reference proteome</keyword>
<dbReference type="PANTHER" id="PTHR31344">
    <property type="entry name" value="NUCLEAR PORE COMPLEX PROTEIN NUP205"/>
    <property type="match status" value="1"/>
</dbReference>
<comment type="similarity">
    <text evidence="2">Belongs to the NUP186/NUP192/NUP205 family.</text>
</comment>
<dbReference type="Pfam" id="PF11894">
    <property type="entry name" value="Nup192"/>
    <property type="match status" value="1"/>
</dbReference>
<dbReference type="PANTHER" id="PTHR31344:SF0">
    <property type="entry name" value="NUCLEAR PORE COMPLEX PROTEIN NUP205"/>
    <property type="match status" value="1"/>
</dbReference>
<keyword evidence="4" id="KW-0539">Nucleus</keyword>
<dbReference type="SUPFAM" id="SSF48371">
    <property type="entry name" value="ARM repeat"/>
    <property type="match status" value="1"/>
</dbReference>
<protein>
    <submittedName>
        <fullName evidence="5">Uncharacterized protein</fullName>
    </submittedName>
</protein>
<accession>A0A1Y1Z8R2</accession>
<evidence type="ECO:0000256" key="1">
    <source>
        <dbReference type="ARBA" id="ARBA00004123"/>
    </source>
</evidence>
<evidence type="ECO:0000313" key="6">
    <source>
        <dbReference type="Proteomes" id="UP000193498"/>
    </source>
</evidence>
<dbReference type="OrthoDB" id="2019644at2759"/>
<dbReference type="GO" id="GO:0044611">
    <property type="term" value="C:nuclear pore inner ring"/>
    <property type="evidence" value="ECO:0007669"/>
    <property type="project" value="TreeGrafter"/>
</dbReference>
<evidence type="ECO:0000256" key="4">
    <source>
        <dbReference type="ARBA" id="ARBA00023242"/>
    </source>
</evidence>
<dbReference type="InterPro" id="IPR016024">
    <property type="entry name" value="ARM-type_fold"/>
</dbReference>
<comment type="subcellular location">
    <subcellularLocation>
        <location evidence="1">Nucleus</location>
    </subcellularLocation>
</comment>
<dbReference type="FunCoup" id="A0A1Y1Z8R2">
    <property type="interactions" value="658"/>
</dbReference>
<dbReference type="InParanoid" id="A0A1Y1Z8R2"/>
<gene>
    <name evidence="5" type="ORF">K493DRAFT_403980</name>
</gene>
<dbReference type="Proteomes" id="UP000193498">
    <property type="component" value="Unassembled WGS sequence"/>
</dbReference>
<keyword evidence="3" id="KW-0813">Transport</keyword>
<dbReference type="STRING" id="1314790.A0A1Y1Z8R2"/>
<evidence type="ECO:0000256" key="2">
    <source>
        <dbReference type="ARBA" id="ARBA00005892"/>
    </source>
</evidence>
<name>A0A1Y1Z8R2_9FUNG</name>
<organism evidence="5 6">
    <name type="scientific">Basidiobolus meristosporus CBS 931.73</name>
    <dbReference type="NCBI Taxonomy" id="1314790"/>
    <lineage>
        <taxon>Eukaryota</taxon>
        <taxon>Fungi</taxon>
        <taxon>Fungi incertae sedis</taxon>
        <taxon>Zoopagomycota</taxon>
        <taxon>Entomophthoromycotina</taxon>
        <taxon>Basidiobolomycetes</taxon>
        <taxon>Basidiobolales</taxon>
        <taxon>Basidiobolaceae</taxon>
        <taxon>Basidiobolus</taxon>
    </lineage>
</organism>
<reference evidence="5 6" key="1">
    <citation type="submission" date="2016-07" db="EMBL/GenBank/DDBJ databases">
        <title>Pervasive Adenine N6-methylation of Active Genes in Fungi.</title>
        <authorList>
            <consortium name="DOE Joint Genome Institute"/>
            <person name="Mondo S.J."/>
            <person name="Dannebaum R.O."/>
            <person name="Kuo R.C."/>
            <person name="Labutti K."/>
            <person name="Haridas S."/>
            <person name="Kuo A."/>
            <person name="Salamov A."/>
            <person name="Ahrendt S.R."/>
            <person name="Lipzen A."/>
            <person name="Sullivan W."/>
            <person name="Andreopoulos W.B."/>
            <person name="Clum A."/>
            <person name="Lindquist E."/>
            <person name="Daum C."/>
            <person name="Ramamoorthy G.K."/>
            <person name="Gryganskyi A."/>
            <person name="Culley D."/>
            <person name="Magnuson J.K."/>
            <person name="James T.Y."/>
            <person name="O'Malley M.A."/>
            <person name="Stajich J.E."/>
            <person name="Spatafora J.W."/>
            <person name="Visel A."/>
            <person name="Grigoriev I.V."/>
        </authorList>
    </citation>
    <scope>NUCLEOTIDE SEQUENCE [LARGE SCALE GENOMIC DNA]</scope>
    <source>
        <strain evidence="5 6">CBS 931.73</strain>
    </source>
</reference>
<comment type="caution">
    <text evidence="5">The sequence shown here is derived from an EMBL/GenBank/DDBJ whole genome shotgun (WGS) entry which is preliminary data.</text>
</comment>
<dbReference type="GO" id="GO:0017056">
    <property type="term" value="F:structural constituent of nuclear pore"/>
    <property type="evidence" value="ECO:0007669"/>
    <property type="project" value="TreeGrafter"/>
</dbReference>
<proteinExistence type="inferred from homology"/>
<sequence length="2154" mass="241216">MAVPYWKPDTFENLHNLICEIYTSPSEANLNELRVDLDRYKQDFTNLLDDLPKNSDHRCNLQKGKPVINNVTHNVNDQFVSEAISLSDELCVDEYFAATLLQFGMQLRSRFDRTAAETAILLYHSERIYLLNCLNLIIKGAYDEGLAVEVRSLFEEYTTTLVFSTVKKQTSTSSITYAQKILETIESLKSNVALLKEHGSMSGNNTAQKAIALSEDCIKERVEKFSDERKELAHILFLISYQRQLDSEEIMAVAENLYKANLTDSISYYLVPTLLASIDSAPEHVMAFGVEQQRYISNSNNIDFLKKFNALITKNDWVSQPLKGVILLQWSLYLSSLFTKSPSLEQQLGFGEEKVEHMAENAISLNAFTFLKEKILCFKDEAKATQTSSENSAMTGVTFASITSEINAANSRQVSDTPEIDEDFQWYILHQLDLMVTTFISTLSGVLRRLKNREDDISFASHGPSDQPNRNDLQMFFELVSSIYKDRADAGLKFWEGPDDRLFAFLKWAADCKASELVRAAFEMFASLATGPKSSQYAYDFLNSGGGRHPNLMQSSNHTTNLCSWNALFGALEFYSTNLVPTQNVASGMTPPAQIQPEEATLLKSFLRLLRQIVKYSSIARTTLYENQQYKPMNTLFNLLRCPVPTDLKAALLETIAAFCSPISSNGPQIARQTWVTLEQSQLLQTVRSTTSQNGTQFPSVEGGQFTNVRNLGQSSFGPSNAARKEGEGIRTELEEIESAKETYPETLAFLNLLNTLIYTPGKNSAYRSGFGIISPTIPDNLGSGYRAPGINPYINFVLDHVLLKAHNRSYIHPEEKWAVIEASLKLVEKCLITFDIKSILIESVVPGPSGEELSKSVTAVNNKSTSQTQAALSLATHPGFEIMARILCGSKLLEEICRILAFGVDAVNQNTFKTPAFKLCALHSLRILLRVMQIQDVFLSVLVPIIVESNNSTTFGTKISLPPALVSVDQLLLYRKDVIVQIALFVNCFESDEICLLSVNALLALSESEAFGGRGHSDGDFSINKLVSVLNSSDEAARILHGFLERLEIDEPEVDAVETGISQHDNMHQVMSEASGGLDDQPGMANSIRLRILELLLKNLNPDKVPPTISHMLLGYQLKGGISETEIPDPMSDNAKVSCLHIILDLLREGIERSKGGSDAEQNKEASTQRSGIPLFAKHPSLAERCYHLIYRLCSNPNTSSPTMRYLRIREDYYYSQLKSMPVSIGSIGEQHNGEIIYPDGTKVSLDVAGLFAQLHQRAWLLRTIALELHITTLAGQRSQTQRLLNLLYGTGESNIADDSVSEDRFDISGISTFSKSKLQQSTMKMLEILNSVDFVWSDYLKNDNLEPFYFKGLDFEPCLRTNERGCYVYDIRAVFAMLSVAKKQFEKQGSISSAGQKSAIKEEMRLILNHFIVENRSRELFHAKFHCLQAWKQVVDITLSKCFDLLTPDSRESVLYDLILSLLPKIISEDNTILIVESLSGVVLSLLTKLRQDQQHQIVLQTPSTLGSTTVAVRLPADRLHSILKGLIESIQRPGSTITMRGNLYVALLSYLQYTNPSSNSLTQGKKDLEQSLSSSTFGRSLSSSLSATTRPVQRDNLEAGNLSILNIAGDKFLEILCRDACDSDDVWKTVAFTLLDSLTLLWEKEKVNQVTSYMLRRNFLRHFIEMLRRDDIALQELLQPEVDDLNALFVYEAKLSLFLRIAQRRDGAEKLLENGVVEVLADIGFLDQRPSSDAMNTDFDSFIPPATERYHQLLTPLLQLLVAIMTILGRDHTTAINKISNFVRRHQEVFAAVLQDTSAVTSITTLSELRLITALFSYLSSQQDLVDKMRTGLGFGSFQTLTLGLLTKYSSTDRWSYKLKPTNDVEREKEQQTYRFMGASLEISLLQREAEFIVLEIWKNILTYCQVLTDTERGNKVFKPIFGWTLTAAKDGDYYVATPGSSNTPTLATLAIYMRSTINSLLKQLKDHKDISYKINNVATLTMGEVNEILSGSPSDFADDLTSGQRQQLALNELQRILNSKSKEVVSSLYIIENGLLLLWRHLEFYLTVYTPTYEADLNSSRGYISSPQAFGRSQGNFDGGAGKNRGFQPAASDLDILRTDASIVLQPVLNKLLSLELTPGVVGNANTRNSYLQMLVRRIKDLLFQSDEEW</sequence>
<dbReference type="GO" id="GO:0006999">
    <property type="term" value="P:nuclear pore organization"/>
    <property type="evidence" value="ECO:0007669"/>
    <property type="project" value="TreeGrafter"/>
</dbReference>